<dbReference type="InterPro" id="IPR003439">
    <property type="entry name" value="ABC_transporter-like_ATP-bd"/>
</dbReference>
<dbReference type="GO" id="GO:0005886">
    <property type="term" value="C:plasma membrane"/>
    <property type="evidence" value="ECO:0007669"/>
    <property type="project" value="UniProtKB-SubCell"/>
</dbReference>
<evidence type="ECO:0000256" key="2">
    <source>
        <dbReference type="ARBA" id="ARBA00005417"/>
    </source>
</evidence>
<dbReference type="GO" id="GO:0015833">
    <property type="term" value="P:peptide transport"/>
    <property type="evidence" value="ECO:0007669"/>
    <property type="project" value="InterPro"/>
</dbReference>
<dbReference type="GO" id="GO:0016887">
    <property type="term" value="F:ATP hydrolysis activity"/>
    <property type="evidence" value="ECO:0007669"/>
    <property type="project" value="InterPro"/>
</dbReference>
<dbReference type="HOGENOM" id="CLU_000604_1_23_7"/>
<evidence type="ECO:0000256" key="7">
    <source>
        <dbReference type="ARBA" id="ARBA00023136"/>
    </source>
</evidence>
<keyword evidence="9" id="KW-0378">Hydrolase</keyword>
<comment type="subcellular location">
    <subcellularLocation>
        <location evidence="1">Cell inner membrane</location>
        <topology evidence="1">Peripheral membrane protein</topology>
    </subcellularLocation>
</comment>
<dbReference type="FunFam" id="3.40.50.300:FF:000016">
    <property type="entry name" value="Oligopeptide ABC transporter ATP-binding component"/>
    <property type="match status" value="1"/>
</dbReference>
<dbReference type="InterPro" id="IPR050388">
    <property type="entry name" value="ABC_Ni/Peptide_Import"/>
</dbReference>
<comment type="similarity">
    <text evidence="2">Belongs to the ABC transporter superfamily.</text>
</comment>
<organism evidence="9 10">
    <name type="scientific">Oleidesulfovibrio alaskensis (strain ATCC BAA-1058 / DSM 17464 / G20)</name>
    <name type="common">Desulfovibrio alaskensis</name>
    <dbReference type="NCBI Taxonomy" id="207559"/>
    <lineage>
        <taxon>Bacteria</taxon>
        <taxon>Pseudomonadati</taxon>
        <taxon>Thermodesulfobacteriota</taxon>
        <taxon>Desulfovibrionia</taxon>
        <taxon>Desulfovibrionales</taxon>
        <taxon>Desulfovibrionaceae</taxon>
        <taxon>Oleidesulfovibrio</taxon>
    </lineage>
</organism>
<keyword evidence="5" id="KW-0547">Nucleotide-binding</keyword>
<dbReference type="KEGG" id="dde:Dde_1182"/>
<gene>
    <name evidence="9" type="ordered locus">Dde_1182</name>
</gene>
<feature type="domain" description="ABC transporter" evidence="8">
    <location>
        <begin position="6"/>
        <end position="257"/>
    </location>
</feature>
<name>Q313B3_OLEA2</name>
<evidence type="ECO:0000256" key="3">
    <source>
        <dbReference type="ARBA" id="ARBA00022448"/>
    </source>
</evidence>
<keyword evidence="4" id="KW-1003">Cell membrane</keyword>
<dbReference type="EC" id="3.6.3.24" evidence="9"/>
<dbReference type="CDD" id="cd03257">
    <property type="entry name" value="ABC_NikE_OppD_transporters"/>
    <property type="match status" value="1"/>
</dbReference>
<evidence type="ECO:0000313" key="9">
    <source>
        <dbReference type="EMBL" id="ABB37983.1"/>
    </source>
</evidence>
<dbReference type="EMBL" id="CP000112">
    <property type="protein sequence ID" value="ABB37983.1"/>
    <property type="molecule type" value="Genomic_DNA"/>
</dbReference>
<dbReference type="InterPro" id="IPR017871">
    <property type="entry name" value="ABC_transporter-like_CS"/>
</dbReference>
<dbReference type="GO" id="GO:0005524">
    <property type="term" value="F:ATP binding"/>
    <property type="evidence" value="ECO:0007669"/>
    <property type="project" value="UniProtKB-KW"/>
</dbReference>
<evidence type="ECO:0000259" key="8">
    <source>
        <dbReference type="PROSITE" id="PS50893"/>
    </source>
</evidence>
<dbReference type="Gene3D" id="3.40.50.300">
    <property type="entry name" value="P-loop containing nucleotide triphosphate hydrolases"/>
    <property type="match status" value="1"/>
</dbReference>
<dbReference type="RefSeq" id="WP_011367202.1">
    <property type="nucleotide sequence ID" value="NC_007519.1"/>
</dbReference>
<dbReference type="Pfam" id="PF00005">
    <property type="entry name" value="ABC_tran"/>
    <property type="match status" value="1"/>
</dbReference>
<dbReference type="PANTHER" id="PTHR43297:SF2">
    <property type="entry name" value="DIPEPTIDE TRANSPORT ATP-BINDING PROTEIN DPPD"/>
    <property type="match status" value="1"/>
</dbReference>
<dbReference type="NCBIfam" id="TIGR01727">
    <property type="entry name" value="oligo_HPY"/>
    <property type="match status" value="1"/>
</dbReference>
<evidence type="ECO:0000256" key="6">
    <source>
        <dbReference type="ARBA" id="ARBA00022840"/>
    </source>
</evidence>
<evidence type="ECO:0000313" key="10">
    <source>
        <dbReference type="Proteomes" id="UP000002710"/>
    </source>
</evidence>
<reference evidence="9 10" key="1">
    <citation type="journal article" date="2011" name="J. Bacteriol.">
        <title>Complete genome sequence and updated annotation of Desulfovibrio alaskensis G20.</title>
        <authorList>
            <person name="Hauser L.J."/>
            <person name="Land M.L."/>
            <person name="Brown S.D."/>
            <person name="Larimer F."/>
            <person name="Keller K.L."/>
            <person name="Rapp-Giles B.J."/>
            <person name="Price M.N."/>
            <person name="Lin M."/>
            <person name="Bruce D.C."/>
            <person name="Detter J.C."/>
            <person name="Tapia R."/>
            <person name="Han C.S."/>
            <person name="Goodwin L.A."/>
            <person name="Cheng J.F."/>
            <person name="Pitluck S."/>
            <person name="Copeland A."/>
            <person name="Lucas S."/>
            <person name="Nolan M."/>
            <person name="Lapidus A.L."/>
            <person name="Palumbo A.V."/>
            <person name="Wall J.D."/>
        </authorList>
    </citation>
    <scope>NUCLEOTIDE SEQUENCE [LARGE SCALE GENOMIC DNA]</scope>
    <source>
        <strain evidence="10">ATCC BAA 1058 / DSM 17464 / G20</strain>
    </source>
</reference>
<dbReference type="InterPro" id="IPR013563">
    <property type="entry name" value="Oligopep_ABC_C"/>
</dbReference>
<dbReference type="InterPro" id="IPR027417">
    <property type="entry name" value="P-loop_NTPase"/>
</dbReference>
<keyword evidence="10" id="KW-1185">Reference proteome</keyword>
<dbReference type="InterPro" id="IPR003593">
    <property type="entry name" value="AAA+_ATPase"/>
</dbReference>
<evidence type="ECO:0000256" key="5">
    <source>
        <dbReference type="ARBA" id="ARBA00022741"/>
    </source>
</evidence>
<sequence>MSEPLLSVEGLSTYFYTDRGVAKAVGDVSYSINPGETLGVVGESGCGKSVTALSVMRLIPEPPGRIVSGKIMFDGTDLLSLSEKQMRHVRGNKISMIFQEPMTSLNPVFRVGDQIAETLILHEDLSKKAARDRSVELLKKVGIPSPESRVEDYPHQMSGGMRQRVMIAMALACNPKLIIADEPTTALDVTIQAQILELMDNLRETTGTAIQLITHDLGVIAETAHKVVVMYAGRVVEQAEVRELFNNPLHPYTRGLMRSIPGLGAHADKERLETIPGMVPSLLNLPQGCRFHDRCRHAFDRCRLEEPQLDPAADGHLVRCWLCQE</sequence>
<evidence type="ECO:0000256" key="4">
    <source>
        <dbReference type="ARBA" id="ARBA00022475"/>
    </source>
</evidence>
<dbReference type="SMART" id="SM00382">
    <property type="entry name" value="AAA"/>
    <property type="match status" value="1"/>
</dbReference>
<proteinExistence type="inferred from homology"/>
<evidence type="ECO:0000256" key="1">
    <source>
        <dbReference type="ARBA" id="ARBA00004417"/>
    </source>
</evidence>
<dbReference type="Proteomes" id="UP000002710">
    <property type="component" value="Chromosome"/>
</dbReference>
<dbReference type="PANTHER" id="PTHR43297">
    <property type="entry name" value="OLIGOPEPTIDE TRANSPORT ATP-BINDING PROTEIN APPD"/>
    <property type="match status" value="1"/>
</dbReference>
<dbReference type="PROSITE" id="PS50893">
    <property type="entry name" value="ABC_TRANSPORTER_2"/>
    <property type="match status" value="1"/>
</dbReference>
<dbReference type="eggNOG" id="COG0444">
    <property type="taxonomic scope" value="Bacteria"/>
</dbReference>
<dbReference type="PROSITE" id="PS00211">
    <property type="entry name" value="ABC_TRANSPORTER_1"/>
    <property type="match status" value="1"/>
</dbReference>
<keyword evidence="3" id="KW-0813">Transport</keyword>
<dbReference type="SUPFAM" id="SSF52540">
    <property type="entry name" value="P-loop containing nucleoside triphosphate hydrolases"/>
    <property type="match status" value="1"/>
</dbReference>
<dbReference type="AlphaFoldDB" id="Q313B3"/>
<protein>
    <submittedName>
        <fullName evidence="9">Oligopeptide/dipeptide ABC transporter, ATPase subunit</fullName>
        <ecNumber evidence="9">3.6.3.24</ecNumber>
    </submittedName>
</protein>
<dbReference type="Pfam" id="PF08352">
    <property type="entry name" value="oligo_HPY"/>
    <property type="match status" value="1"/>
</dbReference>
<keyword evidence="6" id="KW-0067">ATP-binding</keyword>
<accession>Q313B3</accession>
<dbReference type="STRING" id="207559.Dde_1182"/>
<keyword evidence="7" id="KW-0472">Membrane</keyword>